<comment type="caution">
    <text evidence="2">The sequence shown here is derived from an EMBL/GenBank/DDBJ whole genome shotgun (WGS) entry which is preliminary data.</text>
</comment>
<keyword evidence="1" id="KW-1133">Transmembrane helix</keyword>
<dbReference type="AlphaFoldDB" id="A0AAV1R9Y7"/>
<organism evidence="2 3">
    <name type="scientific">Dovyalis caffra</name>
    <dbReference type="NCBI Taxonomy" id="77055"/>
    <lineage>
        <taxon>Eukaryota</taxon>
        <taxon>Viridiplantae</taxon>
        <taxon>Streptophyta</taxon>
        <taxon>Embryophyta</taxon>
        <taxon>Tracheophyta</taxon>
        <taxon>Spermatophyta</taxon>
        <taxon>Magnoliopsida</taxon>
        <taxon>eudicotyledons</taxon>
        <taxon>Gunneridae</taxon>
        <taxon>Pentapetalae</taxon>
        <taxon>rosids</taxon>
        <taxon>fabids</taxon>
        <taxon>Malpighiales</taxon>
        <taxon>Salicaceae</taxon>
        <taxon>Flacourtieae</taxon>
        <taxon>Dovyalis</taxon>
    </lineage>
</organism>
<sequence>MSGGNKDIKVRADPLPIIALKAFDLAFPRRAGILNQFRSWDGKHLLDLFYSSLLPTSHVIINFNDLEEYRPSDQSIQCVTQLRPSGIKFRPRKSDSFLDINFRNRVLEIPTITINDFTSTVLVNCVALEECEERRSKYFSDYVSFMNCLINQPRDVTFLCSDGIITRFSQDDQYVTDLFNTLGKNIAFNIRECSLSKLFSEVESYYSSNWATMRRTYFSSPWSFISVLSAFILLVLAMVQSIMSVLSYKCY</sequence>
<protein>
    <submittedName>
        <fullName evidence="2">Uncharacterized protein</fullName>
    </submittedName>
</protein>
<accession>A0AAV1R9Y7</accession>
<dbReference type="EMBL" id="CAWUPB010000913">
    <property type="protein sequence ID" value="CAK7329334.1"/>
    <property type="molecule type" value="Genomic_DNA"/>
</dbReference>
<keyword evidence="3" id="KW-1185">Reference proteome</keyword>
<feature type="transmembrane region" description="Helical" evidence="1">
    <location>
        <begin position="222"/>
        <end position="246"/>
    </location>
</feature>
<name>A0AAV1R9Y7_9ROSI</name>
<evidence type="ECO:0000256" key="1">
    <source>
        <dbReference type="SAM" id="Phobius"/>
    </source>
</evidence>
<proteinExistence type="predicted"/>
<dbReference type="PANTHER" id="PTHR31170:SF25">
    <property type="entry name" value="BNAA09G04570D PROTEIN"/>
    <property type="match status" value="1"/>
</dbReference>
<gene>
    <name evidence="2" type="ORF">DCAF_LOCUS7089</name>
</gene>
<keyword evidence="1" id="KW-0472">Membrane</keyword>
<reference evidence="2 3" key="1">
    <citation type="submission" date="2024-01" db="EMBL/GenBank/DDBJ databases">
        <authorList>
            <person name="Waweru B."/>
        </authorList>
    </citation>
    <scope>NUCLEOTIDE SEQUENCE [LARGE SCALE GENOMIC DNA]</scope>
</reference>
<dbReference type="InterPro" id="IPR004158">
    <property type="entry name" value="DUF247_pln"/>
</dbReference>
<evidence type="ECO:0000313" key="3">
    <source>
        <dbReference type="Proteomes" id="UP001314170"/>
    </source>
</evidence>
<dbReference type="Pfam" id="PF03140">
    <property type="entry name" value="DUF247"/>
    <property type="match status" value="1"/>
</dbReference>
<dbReference type="Proteomes" id="UP001314170">
    <property type="component" value="Unassembled WGS sequence"/>
</dbReference>
<evidence type="ECO:0000313" key="2">
    <source>
        <dbReference type="EMBL" id="CAK7329334.1"/>
    </source>
</evidence>
<dbReference type="PANTHER" id="PTHR31170">
    <property type="entry name" value="BNAC04G53230D PROTEIN"/>
    <property type="match status" value="1"/>
</dbReference>
<keyword evidence="1" id="KW-0812">Transmembrane</keyword>